<gene>
    <name evidence="1" type="ORF">H4S07_002475</name>
</gene>
<evidence type="ECO:0000313" key="2">
    <source>
        <dbReference type="Proteomes" id="UP001140096"/>
    </source>
</evidence>
<reference evidence="1" key="1">
    <citation type="submission" date="2022-07" db="EMBL/GenBank/DDBJ databases">
        <title>Phylogenomic reconstructions and comparative analyses of Kickxellomycotina fungi.</title>
        <authorList>
            <person name="Reynolds N.K."/>
            <person name="Stajich J.E."/>
            <person name="Barry K."/>
            <person name="Grigoriev I.V."/>
            <person name="Crous P."/>
            <person name="Smith M.E."/>
        </authorList>
    </citation>
    <scope>NUCLEOTIDE SEQUENCE</scope>
    <source>
        <strain evidence="1">CBS 102833</strain>
    </source>
</reference>
<feature type="non-terminal residue" evidence="1">
    <location>
        <position position="328"/>
    </location>
</feature>
<comment type="caution">
    <text evidence="1">The sequence shown here is derived from an EMBL/GenBank/DDBJ whole genome shotgun (WGS) entry which is preliminary data.</text>
</comment>
<accession>A0ACC1LJI5</accession>
<sequence>MEHESARPPDAPETPLSVTFRDSAFMNFVNDIHDSNDTSLHQGTTLRHAQQGPESNTSRHGARPSTSEEGSRPSRKAYETPPRQLKNALHDDTPGSSDRPHSGPSASLAPSNNNNQASLGTNADDDADWDDLNNIELTSQVMRQLMETEESFYSTQEQCLDSASMMLSQEFAEARIGNSGFQNGDAAAGGARATKGARAMSAPGPSVLTSAPMTPTTGGQPIYISSVDSYDRPCPDDSSACASVVPRQQQQQHQSLGTTDSRQVGVAGRGKINLYPRLAQHIPPRPDNIGYSSQRPPQSGQHGKPATNEPTDNDAVSRQQHHQQRFKP</sequence>
<dbReference type="Proteomes" id="UP001140096">
    <property type="component" value="Unassembled WGS sequence"/>
</dbReference>
<proteinExistence type="predicted"/>
<protein>
    <submittedName>
        <fullName evidence="1">Uncharacterized protein</fullName>
    </submittedName>
</protein>
<dbReference type="EMBL" id="JANBUP010000615">
    <property type="protein sequence ID" value="KAJ2810783.1"/>
    <property type="molecule type" value="Genomic_DNA"/>
</dbReference>
<organism evidence="1 2">
    <name type="scientific">Coemansia furcata</name>
    <dbReference type="NCBI Taxonomy" id="417177"/>
    <lineage>
        <taxon>Eukaryota</taxon>
        <taxon>Fungi</taxon>
        <taxon>Fungi incertae sedis</taxon>
        <taxon>Zoopagomycota</taxon>
        <taxon>Kickxellomycotina</taxon>
        <taxon>Kickxellomycetes</taxon>
        <taxon>Kickxellales</taxon>
        <taxon>Kickxellaceae</taxon>
        <taxon>Coemansia</taxon>
    </lineage>
</organism>
<evidence type="ECO:0000313" key="1">
    <source>
        <dbReference type="EMBL" id="KAJ2810783.1"/>
    </source>
</evidence>
<keyword evidence="2" id="KW-1185">Reference proteome</keyword>
<name>A0ACC1LJI5_9FUNG</name>